<dbReference type="GO" id="GO:0015099">
    <property type="term" value="F:nickel cation transmembrane transporter activity"/>
    <property type="evidence" value="ECO:0007669"/>
    <property type="project" value="UniProtKB-UniRule"/>
</dbReference>
<dbReference type="HOGENOM" id="CLU_058605_0_2_5"/>
<reference evidence="15 16" key="1">
    <citation type="submission" date="2012-04" db="EMBL/GenBank/DDBJ databases">
        <title>The Genome Sequence of Afipia clevelandensis ATCC 49720.</title>
        <authorList>
            <consortium name="The Broad Institute Genome Sequencing Platform"/>
            <person name="Earl A."/>
            <person name="Ward D."/>
            <person name="Feldgarden M."/>
            <person name="Gevers D."/>
            <person name="Huys G."/>
            <person name="Walker B."/>
            <person name="Young S.K."/>
            <person name="Zeng Q."/>
            <person name="Gargeya S."/>
            <person name="Fitzgerald M."/>
            <person name="Haas B."/>
            <person name="Abouelleil A."/>
            <person name="Alvarado L."/>
            <person name="Arachchi H.M."/>
            <person name="Berlin A."/>
            <person name="Chapman S.B."/>
            <person name="Goldberg J."/>
            <person name="Griggs A."/>
            <person name="Gujja S."/>
            <person name="Hansen M."/>
            <person name="Howarth C."/>
            <person name="Imamovic A."/>
            <person name="Larimer J."/>
            <person name="McCowen C."/>
            <person name="Montmayeur A."/>
            <person name="Murphy C."/>
            <person name="Neiman D."/>
            <person name="Pearson M."/>
            <person name="Priest M."/>
            <person name="Roberts A."/>
            <person name="Saif S."/>
            <person name="Shea T."/>
            <person name="Sisk P."/>
            <person name="Sykes S."/>
            <person name="Wortman J."/>
            <person name="Nusbaum C."/>
            <person name="Birren B."/>
        </authorList>
    </citation>
    <scope>NUCLEOTIDE SEQUENCE [LARGE SCALE GENOMIC DNA]</scope>
    <source>
        <strain evidence="15 16">ATCC 49720</strain>
    </source>
</reference>
<keyword evidence="9" id="KW-0406">Ion transport</keyword>
<comment type="function">
    <text evidence="1">Efflux system for nickel and cobalt.</text>
</comment>
<dbReference type="EMBL" id="AGWY01000015">
    <property type="protein sequence ID" value="EKS32771.1"/>
    <property type="molecule type" value="Genomic_DNA"/>
</dbReference>
<dbReference type="PATRIC" id="fig|883079.3.peg.3826"/>
<dbReference type="AlphaFoldDB" id="K8NUH0"/>
<feature type="transmembrane region" description="Helical" evidence="13">
    <location>
        <begin position="190"/>
        <end position="209"/>
    </location>
</feature>
<dbReference type="PANTHER" id="PTHR40659">
    <property type="entry name" value="NICKEL/COBALT EFFLUX SYSTEM RCNA"/>
    <property type="match status" value="1"/>
</dbReference>
<dbReference type="InterPro" id="IPR011541">
    <property type="entry name" value="Ni/Co_transpt_high_affinity"/>
</dbReference>
<evidence type="ECO:0000256" key="6">
    <source>
        <dbReference type="ARBA" id="ARBA00022596"/>
    </source>
</evidence>
<evidence type="ECO:0000256" key="4">
    <source>
        <dbReference type="ARBA" id="ARBA00022448"/>
    </source>
</evidence>
<evidence type="ECO:0000313" key="16">
    <source>
        <dbReference type="Proteomes" id="UP000001095"/>
    </source>
</evidence>
<feature type="compositionally biased region" description="Basic and acidic residues" evidence="14">
    <location>
        <begin position="284"/>
        <end position="301"/>
    </location>
</feature>
<gene>
    <name evidence="15" type="ORF">HMPREF9696_03748</name>
</gene>
<keyword evidence="16" id="KW-1185">Reference proteome</keyword>
<keyword evidence="3" id="KW-0171">Cobalt transport</keyword>
<feature type="compositionally biased region" description="Basic residues" evidence="14">
    <location>
        <begin position="264"/>
        <end position="283"/>
    </location>
</feature>
<keyword evidence="7 13" id="KW-0812">Transmembrane</keyword>
<keyword evidence="12" id="KW-0170">Cobalt</keyword>
<feature type="transmembrane region" description="Helical" evidence="13">
    <location>
        <begin position="39"/>
        <end position="56"/>
    </location>
</feature>
<evidence type="ECO:0000256" key="1">
    <source>
        <dbReference type="ARBA" id="ARBA00002510"/>
    </source>
</evidence>
<dbReference type="GO" id="GO:0032025">
    <property type="term" value="P:response to cobalt ion"/>
    <property type="evidence" value="ECO:0007669"/>
    <property type="project" value="TreeGrafter"/>
</dbReference>
<evidence type="ECO:0000313" key="15">
    <source>
        <dbReference type="EMBL" id="EKS32771.1"/>
    </source>
</evidence>
<evidence type="ECO:0000256" key="11">
    <source>
        <dbReference type="ARBA" id="ARBA00023136"/>
    </source>
</evidence>
<comment type="subcellular location">
    <subcellularLocation>
        <location evidence="2 13">Cell membrane</location>
        <topology evidence="2 13">Multi-pass membrane protein</topology>
    </subcellularLocation>
</comment>
<dbReference type="GO" id="GO:0010045">
    <property type="term" value="P:response to nickel cation"/>
    <property type="evidence" value="ECO:0007669"/>
    <property type="project" value="TreeGrafter"/>
</dbReference>
<keyword evidence="5" id="KW-1003">Cell membrane</keyword>
<feature type="transmembrane region" description="Helical" evidence="13">
    <location>
        <begin position="153"/>
        <end position="178"/>
    </location>
</feature>
<dbReference type="GO" id="GO:0005886">
    <property type="term" value="C:plasma membrane"/>
    <property type="evidence" value="ECO:0007669"/>
    <property type="project" value="UniProtKB-SubCell"/>
</dbReference>
<dbReference type="Proteomes" id="UP000001095">
    <property type="component" value="Unassembled WGS sequence"/>
</dbReference>
<dbReference type="PANTHER" id="PTHR40659:SF1">
    <property type="entry name" value="NICKEL_COBALT EFFLUX SYSTEM RCNA"/>
    <property type="match status" value="1"/>
</dbReference>
<keyword evidence="11 13" id="KW-0472">Membrane</keyword>
<evidence type="ECO:0000256" key="3">
    <source>
        <dbReference type="ARBA" id="ARBA00022426"/>
    </source>
</evidence>
<evidence type="ECO:0000256" key="7">
    <source>
        <dbReference type="ARBA" id="ARBA00022692"/>
    </source>
</evidence>
<feature type="transmembrane region" description="Helical" evidence="13">
    <location>
        <begin position="391"/>
        <end position="414"/>
    </location>
</feature>
<comment type="similarity">
    <text evidence="13">Belongs to the NiCoT transporter (TC 2.A.52) family.</text>
</comment>
<name>K8NUH0_9BRAD</name>
<sequence length="420" mass="43454">MSEKRHSGGRASRANLNSRDIARRLDSGSAPKGACRNDVWSKVAVVALMLVAALYLDSAIHAALAQNPFGAPKGAAAEPQASGVIGWLLAKQSEFYLQMSKTIRAAKTDGSAVWALLGISFAYGVFHAAGPGHGKAVISSYLVANEETAKRGIVLSFASALMQALVAIAIVGIGALLLNATAKTMCGAERVIEIASYGLIAAFGARLVWTKGRGLVRALGAYRSAPQLVPAMAHVQSHAHSHAHDHGHHDHSHGHDHGPGQGHSHARAAHHDHDHHHSSHTHHDHAGHVHDEHCGHSHGPEPSELAGPGGWSRGLSAILTVGIRPCSGAILVLVFALAQGLFWTGVAAALLMGLGTAITVSVIAILAVSAKGVAARIAAGRDGSGAVLLRGIEFGAATLVLLFGTGLLLGYIAAERVTCF</sequence>
<evidence type="ECO:0000256" key="2">
    <source>
        <dbReference type="ARBA" id="ARBA00004651"/>
    </source>
</evidence>
<evidence type="ECO:0000256" key="14">
    <source>
        <dbReference type="SAM" id="MobiDB-lite"/>
    </source>
</evidence>
<feature type="transmembrane region" description="Helical" evidence="13">
    <location>
        <begin position="321"/>
        <end position="342"/>
    </location>
</feature>
<evidence type="ECO:0000256" key="13">
    <source>
        <dbReference type="RuleBase" id="RU362101"/>
    </source>
</evidence>
<evidence type="ECO:0000256" key="9">
    <source>
        <dbReference type="ARBA" id="ARBA00023065"/>
    </source>
</evidence>
<keyword evidence="4 13" id="KW-0813">Transport</keyword>
<evidence type="ECO:0000256" key="8">
    <source>
        <dbReference type="ARBA" id="ARBA00022989"/>
    </source>
</evidence>
<feature type="transmembrane region" description="Helical" evidence="13">
    <location>
        <begin position="112"/>
        <end position="132"/>
    </location>
</feature>
<keyword evidence="8 13" id="KW-1133">Transmembrane helix</keyword>
<protein>
    <recommendedName>
        <fullName evidence="13">Nickel/cobalt efflux system</fullName>
    </recommendedName>
</protein>
<evidence type="ECO:0000256" key="12">
    <source>
        <dbReference type="ARBA" id="ARBA00023285"/>
    </source>
</evidence>
<feature type="compositionally biased region" description="Basic and acidic residues" evidence="14">
    <location>
        <begin position="242"/>
        <end position="258"/>
    </location>
</feature>
<proteinExistence type="inferred from homology"/>
<dbReference type="InterPro" id="IPR051224">
    <property type="entry name" value="NiCoT_RcnA"/>
</dbReference>
<feature type="transmembrane region" description="Helical" evidence="13">
    <location>
        <begin position="348"/>
        <end position="370"/>
    </location>
</feature>
<comment type="caution">
    <text evidence="15">The sequence shown here is derived from an EMBL/GenBank/DDBJ whole genome shotgun (WGS) entry which is preliminary data.</text>
</comment>
<keyword evidence="10" id="KW-0921">Nickel transport</keyword>
<dbReference type="GO" id="GO:0006824">
    <property type="term" value="P:cobalt ion transport"/>
    <property type="evidence" value="ECO:0007669"/>
    <property type="project" value="UniProtKB-KW"/>
</dbReference>
<dbReference type="Pfam" id="PF03824">
    <property type="entry name" value="NicO"/>
    <property type="match status" value="1"/>
</dbReference>
<keyword evidence="6" id="KW-0533">Nickel</keyword>
<accession>K8NUH0</accession>
<organism evidence="15 16">
    <name type="scientific">Afipia clevelandensis ATCC 49720</name>
    <dbReference type="NCBI Taxonomy" id="883079"/>
    <lineage>
        <taxon>Bacteria</taxon>
        <taxon>Pseudomonadati</taxon>
        <taxon>Pseudomonadota</taxon>
        <taxon>Alphaproteobacteria</taxon>
        <taxon>Hyphomicrobiales</taxon>
        <taxon>Nitrobacteraceae</taxon>
        <taxon>Afipia</taxon>
    </lineage>
</organism>
<evidence type="ECO:0000256" key="10">
    <source>
        <dbReference type="ARBA" id="ARBA00023112"/>
    </source>
</evidence>
<feature type="region of interest" description="Disordered" evidence="14">
    <location>
        <begin position="232"/>
        <end position="307"/>
    </location>
</feature>
<evidence type="ECO:0000256" key="5">
    <source>
        <dbReference type="ARBA" id="ARBA00022475"/>
    </source>
</evidence>
<dbReference type="GO" id="GO:0046583">
    <property type="term" value="F:monoatomic cation efflux transmembrane transporter activity"/>
    <property type="evidence" value="ECO:0007669"/>
    <property type="project" value="TreeGrafter"/>
</dbReference>